<dbReference type="GO" id="GO:0046872">
    <property type="term" value="F:metal ion binding"/>
    <property type="evidence" value="ECO:0007669"/>
    <property type="project" value="UniProtKB-KW"/>
</dbReference>
<sequence length="312" mass="33392">MTGWMVATGAALLPVLLNGRMLGRLAVARWTHLRPRAALVLWQAIGLGAGLGAVGLGLVAAVAPLAAAFPHGVHTLGRQIVQGQGLQGLGPGHIAGLAWSAALLAWLVTHTAWVCRATLAEQRRLRLLLDVVADRSRTRDFYVIPSPRPVAYCVPGRRSRVVVSSGTFTLLDDRHIEALLHHERTHLKGRHDLLLLPFIALARAFPWLPAARTARQVVPLLLEMLADDRARRVHGDAVLAQALYRMATAGVATPAEARAFADTGVVHRVRRLTGKGDHARQRWAPSVAYASAGVLLSGPVAVLLAPLACVTP</sequence>
<comment type="caution">
    <text evidence="9">The sequence shown here is derived from an EMBL/GenBank/DDBJ whole genome shotgun (WGS) entry which is preliminary data.</text>
</comment>
<reference evidence="9 10" key="1">
    <citation type="submission" date="2020-08" db="EMBL/GenBank/DDBJ databases">
        <title>Sequencing the genomes of 1000 actinobacteria strains.</title>
        <authorList>
            <person name="Klenk H.-P."/>
        </authorList>
    </citation>
    <scope>NUCLEOTIDE SEQUENCE [LARGE SCALE GENOMIC DNA]</scope>
    <source>
        <strain evidence="9 10">DSM 45784</strain>
    </source>
</reference>
<keyword evidence="1 6" id="KW-0645">Protease</keyword>
<dbReference type="GO" id="GO:0006508">
    <property type="term" value="P:proteolysis"/>
    <property type="evidence" value="ECO:0007669"/>
    <property type="project" value="UniProtKB-KW"/>
</dbReference>
<name>A0A7W7D5R8_9ACTN</name>
<keyword evidence="7" id="KW-0812">Transmembrane</keyword>
<gene>
    <name evidence="9" type="ORF">BJ982_000997</name>
</gene>
<dbReference type="AlphaFoldDB" id="A0A7W7D5R8"/>
<feature type="domain" description="Peptidase M48" evidence="8">
    <location>
        <begin position="132"/>
        <end position="196"/>
    </location>
</feature>
<evidence type="ECO:0000256" key="3">
    <source>
        <dbReference type="ARBA" id="ARBA00022801"/>
    </source>
</evidence>
<dbReference type="PANTHER" id="PTHR34978:SF3">
    <property type="entry name" value="SLR0241 PROTEIN"/>
    <property type="match status" value="1"/>
</dbReference>
<dbReference type="InterPro" id="IPR001915">
    <property type="entry name" value="Peptidase_M48"/>
</dbReference>
<dbReference type="PANTHER" id="PTHR34978">
    <property type="entry name" value="POSSIBLE SENSOR-TRANSDUCER PROTEIN BLAR"/>
    <property type="match status" value="1"/>
</dbReference>
<keyword evidence="5 6" id="KW-0482">Metalloprotease</keyword>
<dbReference type="Gene3D" id="3.30.2010.10">
    <property type="entry name" value="Metalloproteases ('zincins'), catalytic domain"/>
    <property type="match status" value="1"/>
</dbReference>
<evidence type="ECO:0000256" key="7">
    <source>
        <dbReference type="SAM" id="Phobius"/>
    </source>
</evidence>
<comment type="cofactor">
    <cofactor evidence="6">
        <name>Zn(2+)</name>
        <dbReference type="ChEBI" id="CHEBI:29105"/>
    </cofactor>
    <text evidence="6">Binds 1 zinc ion per subunit.</text>
</comment>
<evidence type="ECO:0000256" key="5">
    <source>
        <dbReference type="ARBA" id="ARBA00023049"/>
    </source>
</evidence>
<dbReference type="RefSeq" id="WP_184876991.1">
    <property type="nucleotide sequence ID" value="NZ_BOOV01000024.1"/>
</dbReference>
<evidence type="ECO:0000256" key="2">
    <source>
        <dbReference type="ARBA" id="ARBA00022723"/>
    </source>
</evidence>
<keyword evidence="10" id="KW-1185">Reference proteome</keyword>
<keyword evidence="7" id="KW-0472">Membrane</keyword>
<comment type="similarity">
    <text evidence="6">Belongs to the peptidase M48 family.</text>
</comment>
<accession>A0A7W7D5R8</accession>
<dbReference type="CDD" id="cd07326">
    <property type="entry name" value="M56_BlaR1_MecR1_like"/>
    <property type="match status" value="1"/>
</dbReference>
<feature type="transmembrane region" description="Helical" evidence="7">
    <location>
        <begin position="287"/>
        <end position="308"/>
    </location>
</feature>
<feature type="transmembrane region" description="Helical" evidence="7">
    <location>
        <begin position="44"/>
        <end position="69"/>
    </location>
</feature>
<evidence type="ECO:0000256" key="1">
    <source>
        <dbReference type="ARBA" id="ARBA00022670"/>
    </source>
</evidence>
<evidence type="ECO:0000313" key="10">
    <source>
        <dbReference type="Proteomes" id="UP000542210"/>
    </source>
</evidence>
<proteinExistence type="inferred from homology"/>
<keyword evidence="7" id="KW-1133">Transmembrane helix</keyword>
<evidence type="ECO:0000313" key="9">
    <source>
        <dbReference type="EMBL" id="MBB4699453.1"/>
    </source>
</evidence>
<dbReference type="InterPro" id="IPR052173">
    <property type="entry name" value="Beta-lactam_resp_regulator"/>
</dbReference>
<organism evidence="9 10">
    <name type="scientific">Sphaerisporangium siamense</name>
    <dbReference type="NCBI Taxonomy" id="795645"/>
    <lineage>
        <taxon>Bacteria</taxon>
        <taxon>Bacillati</taxon>
        <taxon>Actinomycetota</taxon>
        <taxon>Actinomycetes</taxon>
        <taxon>Streptosporangiales</taxon>
        <taxon>Streptosporangiaceae</taxon>
        <taxon>Sphaerisporangium</taxon>
    </lineage>
</organism>
<keyword evidence="3 6" id="KW-0378">Hydrolase</keyword>
<dbReference type="GO" id="GO:0004222">
    <property type="term" value="F:metalloendopeptidase activity"/>
    <property type="evidence" value="ECO:0007669"/>
    <property type="project" value="InterPro"/>
</dbReference>
<evidence type="ECO:0000256" key="4">
    <source>
        <dbReference type="ARBA" id="ARBA00022833"/>
    </source>
</evidence>
<evidence type="ECO:0000256" key="6">
    <source>
        <dbReference type="RuleBase" id="RU003983"/>
    </source>
</evidence>
<dbReference type="Proteomes" id="UP000542210">
    <property type="component" value="Unassembled WGS sequence"/>
</dbReference>
<keyword evidence="4 6" id="KW-0862">Zinc</keyword>
<dbReference type="Pfam" id="PF01435">
    <property type="entry name" value="Peptidase_M48"/>
    <property type="match status" value="1"/>
</dbReference>
<keyword evidence="2" id="KW-0479">Metal-binding</keyword>
<dbReference type="EMBL" id="JACHND010000001">
    <property type="protein sequence ID" value="MBB4699453.1"/>
    <property type="molecule type" value="Genomic_DNA"/>
</dbReference>
<protein>
    <submittedName>
        <fullName evidence="9">Zn-dependent protease with chaperone function</fullName>
    </submittedName>
</protein>
<evidence type="ECO:0000259" key="8">
    <source>
        <dbReference type="Pfam" id="PF01435"/>
    </source>
</evidence>